<evidence type="ECO:0000313" key="1">
    <source>
        <dbReference type="EMBL" id="BAX96083.1"/>
    </source>
</evidence>
<sequence>MSNPFGDDLANEPFEVVFANLNPSIQSALDGFRQLAGMFGAGPQATADAVKTNLERAQGENEVAVASLLAGVAGIFDSYGTCFISVGDSLNAQIRVISDAWDRYGHTGSWTQPARRPVSGTDAPDVVTSTCEPRALTDDEHISATATESTIDKVRTIATNLASTSHHMFGGLVANGLPVGELMDAIDIAAVDHAKAFADLHKSLAKNVQEFSSAVENGVDTYQHTDRWSGPTVSIST</sequence>
<keyword evidence="2" id="KW-1185">Reference proteome</keyword>
<dbReference type="AlphaFoldDB" id="A0A1Z4ET17"/>
<gene>
    <name evidence="1" type="ORF">MSTE_00748</name>
</gene>
<name>A0A1Z4ET17_9MYCO</name>
<reference evidence="2" key="1">
    <citation type="journal article" date="2017" name="Genome Announc.">
        <title>Complete Genome Sequence of Mycobacterium stephanolepidis.</title>
        <authorList>
            <person name="Fukano H."/>
            <person name="Yoshida M."/>
            <person name="Katayama Y."/>
            <person name="Omatsu T."/>
            <person name="Mizutani T."/>
            <person name="Kurata O."/>
            <person name="Wada S."/>
            <person name="Hoshino Y."/>
        </authorList>
    </citation>
    <scope>NUCLEOTIDE SEQUENCE [LARGE SCALE GENOMIC DNA]</scope>
    <source>
        <strain evidence="2">NJB0901</strain>
    </source>
</reference>
<dbReference type="EMBL" id="AP018165">
    <property type="protein sequence ID" value="BAX96083.1"/>
    <property type="molecule type" value="Genomic_DNA"/>
</dbReference>
<proteinExistence type="predicted"/>
<protein>
    <recommendedName>
        <fullName evidence="3">ESX-1 secretion-associated protein EspA/EspE-like domain-containing protein</fullName>
    </recommendedName>
</protein>
<dbReference type="OrthoDB" id="9925198at2"/>
<reference evidence="1 2" key="2">
    <citation type="journal article" date="2017" name="Int. J. Syst. Evol. Microbiol.">
        <title>Mycobacterium stephanolepidis sp. nov., a rapidly growing species related to Mycobacterium chelonae, isolated from marine teleost fish, Stephanolepis cirrhifer.</title>
        <authorList>
            <person name="Fukano H."/>
            <person name="Wada S."/>
            <person name="Kurata O."/>
            <person name="Katayama K."/>
            <person name="Fujiwara N."/>
            <person name="Hoshino Y."/>
        </authorList>
    </citation>
    <scope>NUCLEOTIDE SEQUENCE [LARGE SCALE GENOMIC DNA]</scope>
    <source>
        <strain evidence="1 2">NJB0901</strain>
    </source>
</reference>
<dbReference type="RefSeq" id="WP_157997621.1">
    <property type="nucleotide sequence ID" value="NZ_AP018165.1"/>
</dbReference>
<dbReference type="Proteomes" id="UP000217954">
    <property type="component" value="Chromosome"/>
</dbReference>
<evidence type="ECO:0008006" key="3">
    <source>
        <dbReference type="Google" id="ProtNLM"/>
    </source>
</evidence>
<dbReference type="KEGG" id="mste:MSTE_00748"/>
<evidence type="ECO:0000313" key="2">
    <source>
        <dbReference type="Proteomes" id="UP000217954"/>
    </source>
</evidence>
<accession>A0A1Z4ET17</accession>
<organism evidence="1 2">
    <name type="scientific">[Mycobacterium] stephanolepidis</name>
    <dbReference type="NCBI Taxonomy" id="1520670"/>
    <lineage>
        <taxon>Bacteria</taxon>
        <taxon>Bacillati</taxon>
        <taxon>Actinomycetota</taxon>
        <taxon>Actinomycetes</taxon>
        <taxon>Mycobacteriales</taxon>
        <taxon>Mycobacteriaceae</taxon>
        <taxon>Mycobacteroides</taxon>
    </lineage>
</organism>